<dbReference type="EMBL" id="QLNQ01000025">
    <property type="protein sequence ID" value="RCK62932.1"/>
    <property type="molecule type" value="Genomic_DNA"/>
</dbReference>
<feature type="compositionally biased region" description="Basic and acidic residues" evidence="1">
    <location>
        <begin position="115"/>
        <end position="125"/>
    </location>
</feature>
<accession>A0A367YD43</accession>
<reference evidence="2 3" key="1">
    <citation type="submission" date="2018-06" db="EMBL/GenBank/DDBJ databases">
        <title>Whole genome sequencing of Candida tropicalis (genome annotated by CSBL at Korea University).</title>
        <authorList>
            <person name="Ahn J."/>
        </authorList>
    </citation>
    <scope>NUCLEOTIDE SEQUENCE [LARGE SCALE GENOMIC DNA]</scope>
    <source>
        <strain evidence="2 3">ATCC 20962</strain>
    </source>
</reference>
<evidence type="ECO:0000256" key="1">
    <source>
        <dbReference type="SAM" id="MobiDB-lite"/>
    </source>
</evidence>
<evidence type="ECO:0000313" key="3">
    <source>
        <dbReference type="Proteomes" id="UP000253472"/>
    </source>
</evidence>
<organism evidence="2 3">
    <name type="scientific">Candida viswanathii</name>
    <dbReference type="NCBI Taxonomy" id="5486"/>
    <lineage>
        <taxon>Eukaryota</taxon>
        <taxon>Fungi</taxon>
        <taxon>Dikarya</taxon>
        <taxon>Ascomycota</taxon>
        <taxon>Saccharomycotina</taxon>
        <taxon>Pichiomycetes</taxon>
        <taxon>Debaryomycetaceae</taxon>
        <taxon>Candida/Lodderomyces clade</taxon>
        <taxon>Candida</taxon>
    </lineage>
</organism>
<evidence type="ECO:0000313" key="2">
    <source>
        <dbReference type="EMBL" id="RCK62932.1"/>
    </source>
</evidence>
<gene>
    <name evidence="2" type="ORF">Cantr_09357</name>
</gene>
<dbReference type="Proteomes" id="UP000253472">
    <property type="component" value="Unassembled WGS sequence"/>
</dbReference>
<dbReference type="AlphaFoldDB" id="A0A367YD43"/>
<feature type="region of interest" description="Disordered" evidence="1">
    <location>
        <begin position="115"/>
        <end position="134"/>
    </location>
</feature>
<keyword evidence="3" id="KW-1185">Reference proteome</keyword>
<proteinExistence type="predicted"/>
<comment type="caution">
    <text evidence="2">The sequence shown here is derived from an EMBL/GenBank/DDBJ whole genome shotgun (WGS) entry which is preliminary data.</text>
</comment>
<protein>
    <submittedName>
        <fullName evidence="2">Uncharacterized protein</fullName>
    </submittedName>
</protein>
<name>A0A367YD43_9ASCO</name>
<sequence>MWLHTCYTGYELKEPCGTELRSLSLKSCTVIKKSSTDLGREQDWSRLSAPEELTSPVLMDHHIPDAASSELPRVPMWDLCVGNYSQITNGRCRRNDQLTSGGRYLCRELQPNHKEPIQGRREFEPSRLSAPEEPAPPFWVHHDPSDGASSELPRVALYPGHESTMPSERPFDLRGLSAPEELTLPLESHRDLRVTAFSELPQAPV</sequence>